<feature type="transmembrane region" description="Helical" evidence="2">
    <location>
        <begin position="33"/>
        <end position="54"/>
    </location>
</feature>
<dbReference type="GeneID" id="66109074"/>
<dbReference type="Proteomes" id="UP000812287">
    <property type="component" value="Unassembled WGS sequence"/>
</dbReference>
<keyword evidence="2" id="KW-1133">Transmembrane helix</keyword>
<evidence type="ECO:0000256" key="1">
    <source>
        <dbReference type="SAM" id="MobiDB-lite"/>
    </source>
</evidence>
<comment type="caution">
    <text evidence="3">The sequence shown here is derived from an EMBL/GenBank/DDBJ whole genome shotgun (WGS) entry which is preliminary data.</text>
</comment>
<dbReference type="RefSeq" id="XP_043037285.1">
    <property type="nucleotide sequence ID" value="XM_043186777.1"/>
</dbReference>
<dbReference type="AlphaFoldDB" id="A0A9P7VNG2"/>
<dbReference type="EMBL" id="MU250543">
    <property type="protein sequence ID" value="KAG7443785.1"/>
    <property type="molecule type" value="Genomic_DNA"/>
</dbReference>
<keyword evidence="4" id="KW-1185">Reference proteome</keyword>
<sequence length="57" mass="6889">MAQRMHPFSREDLSRVQAERTSSSHQKKSQLEIYILAVFLTYIITSDNFLHYLYFYN</sequence>
<evidence type="ECO:0000313" key="3">
    <source>
        <dbReference type="EMBL" id="KAG7443785.1"/>
    </source>
</evidence>
<gene>
    <name evidence="3" type="ORF">BT62DRAFT_934748</name>
</gene>
<proteinExistence type="predicted"/>
<protein>
    <submittedName>
        <fullName evidence="3">Uncharacterized protein</fullName>
    </submittedName>
</protein>
<keyword evidence="2" id="KW-0472">Membrane</keyword>
<feature type="region of interest" description="Disordered" evidence="1">
    <location>
        <begin position="1"/>
        <end position="28"/>
    </location>
</feature>
<evidence type="ECO:0000256" key="2">
    <source>
        <dbReference type="SAM" id="Phobius"/>
    </source>
</evidence>
<organism evidence="3 4">
    <name type="scientific">Guyanagaster necrorhizus</name>
    <dbReference type="NCBI Taxonomy" id="856835"/>
    <lineage>
        <taxon>Eukaryota</taxon>
        <taxon>Fungi</taxon>
        <taxon>Dikarya</taxon>
        <taxon>Basidiomycota</taxon>
        <taxon>Agaricomycotina</taxon>
        <taxon>Agaricomycetes</taxon>
        <taxon>Agaricomycetidae</taxon>
        <taxon>Agaricales</taxon>
        <taxon>Marasmiineae</taxon>
        <taxon>Physalacriaceae</taxon>
        <taxon>Guyanagaster</taxon>
    </lineage>
</organism>
<accession>A0A9P7VNG2</accession>
<feature type="compositionally biased region" description="Basic and acidic residues" evidence="1">
    <location>
        <begin position="8"/>
        <end position="18"/>
    </location>
</feature>
<keyword evidence="2" id="KW-0812">Transmembrane</keyword>
<evidence type="ECO:0000313" key="4">
    <source>
        <dbReference type="Proteomes" id="UP000812287"/>
    </source>
</evidence>
<name>A0A9P7VNG2_9AGAR</name>
<reference evidence="3" key="1">
    <citation type="submission" date="2020-11" db="EMBL/GenBank/DDBJ databases">
        <title>Adaptations for nitrogen fixation in a non-lichenized fungal sporocarp promotes dispersal by wood-feeding termites.</title>
        <authorList>
            <consortium name="DOE Joint Genome Institute"/>
            <person name="Koch R.A."/>
            <person name="Yoon G."/>
            <person name="Arayal U."/>
            <person name="Lail K."/>
            <person name="Amirebrahimi M."/>
            <person name="Labutti K."/>
            <person name="Lipzen A."/>
            <person name="Riley R."/>
            <person name="Barry K."/>
            <person name="Henrissat B."/>
            <person name="Grigoriev I.V."/>
            <person name="Herr J.R."/>
            <person name="Aime M.C."/>
        </authorList>
    </citation>
    <scope>NUCLEOTIDE SEQUENCE</scope>
    <source>
        <strain evidence="3">MCA 3950</strain>
    </source>
</reference>